<dbReference type="PANTHER" id="PTHR10302:SF0">
    <property type="entry name" value="SINGLE-STRANDED DNA-BINDING PROTEIN, MITOCHONDRIAL"/>
    <property type="match status" value="1"/>
</dbReference>
<dbReference type="Gene3D" id="2.40.50.140">
    <property type="entry name" value="Nucleic acid-binding proteins"/>
    <property type="match status" value="1"/>
</dbReference>
<dbReference type="GO" id="GO:0006260">
    <property type="term" value="P:DNA replication"/>
    <property type="evidence" value="ECO:0007669"/>
    <property type="project" value="InterPro"/>
</dbReference>
<sequence length="153" mass="17213">MFGDLNRAEIIGNITNDLQVKYTGNGNAVCSFSVATNRSYRVDDTWKDETTFHNLVVWGNQAEQLAQRARKGTRIFASGRLQTRNWEDAEGKKNYRTEIVTDNVILLDRYERGKSETLSSSSSHESGESPKASPIKKKDSKPEAVIDPDDLPF</sequence>
<organism evidence="5 6">
    <name type="scientific">Candidatus Dojkabacteria bacterium</name>
    <dbReference type="NCBI Taxonomy" id="2099670"/>
    <lineage>
        <taxon>Bacteria</taxon>
        <taxon>Candidatus Dojkabacteria</taxon>
    </lineage>
</organism>
<evidence type="ECO:0000313" key="6">
    <source>
        <dbReference type="Proteomes" id="UP000781173"/>
    </source>
</evidence>
<dbReference type="GO" id="GO:0009295">
    <property type="term" value="C:nucleoid"/>
    <property type="evidence" value="ECO:0007669"/>
    <property type="project" value="TreeGrafter"/>
</dbReference>
<dbReference type="SUPFAM" id="SSF50249">
    <property type="entry name" value="Nucleic acid-binding proteins"/>
    <property type="match status" value="1"/>
</dbReference>
<dbReference type="HAMAP" id="MF_00984">
    <property type="entry name" value="SSB"/>
    <property type="match status" value="1"/>
</dbReference>
<gene>
    <name evidence="5" type="primary">ssb</name>
    <name evidence="5" type="ORF">H3C67_05245</name>
</gene>
<dbReference type="InterPro" id="IPR000424">
    <property type="entry name" value="Primosome_PriB/ssb"/>
</dbReference>
<reference evidence="5" key="1">
    <citation type="journal article" date="2022" name="ISME J.">
        <title>A general approach to explore prokaryotic protein glycosylation reveals the unique surface layer modulation of an anammox bacterium.</title>
        <authorList>
            <person name="Pabst M."/>
            <person name="Grouzdev D.S."/>
            <person name="Lawson C.E."/>
            <person name="Kleikamp H.B.C."/>
            <person name="de Ram C."/>
            <person name="Louwen R."/>
            <person name="Lin Y.M."/>
            <person name="Lucker S."/>
            <person name="van Loosdrecht M.C.M."/>
            <person name="Laureni M."/>
        </authorList>
    </citation>
    <scope>NUCLEOTIDE SEQUENCE</scope>
    <source>
        <strain evidence="5">BROCD043</strain>
    </source>
</reference>
<dbReference type="NCBIfam" id="TIGR00621">
    <property type="entry name" value="ssb"/>
    <property type="match status" value="1"/>
</dbReference>
<dbReference type="Pfam" id="PF00436">
    <property type="entry name" value="SSB"/>
    <property type="match status" value="1"/>
</dbReference>
<dbReference type="CDD" id="cd04496">
    <property type="entry name" value="SSB_OBF"/>
    <property type="match status" value="1"/>
</dbReference>
<feature type="compositionally biased region" description="Low complexity" evidence="4">
    <location>
        <begin position="116"/>
        <end position="133"/>
    </location>
</feature>
<dbReference type="EMBL" id="JACFOF010000021">
    <property type="protein sequence ID" value="MBW7954159.1"/>
    <property type="molecule type" value="Genomic_DNA"/>
</dbReference>
<dbReference type="GO" id="GO:0003697">
    <property type="term" value="F:single-stranded DNA binding"/>
    <property type="evidence" value="ECO:0007669"/>
    <property type="project" value="UniProtKB-UniRule"/>
</dbReference>
<comment type="caution">
    <text evidence="2">Lacks conserved residue(s) required for the propagation of feature annotation.</text>
</comment>
<dbReference type="PROSITE" id="PS50935">
    <property type="entry name" value="SSB"/>
    <property type="match status" value="1"/>
</dbReference>
<dbReference type="InterPro" id="IPR012340">
    <property type="entry name" value="NA-bd_OB-fold"/>
</dbReference>
<accession>A0A952AIP7</accession>
<evidence type="ECO:0000256" key="4">
    <source>
        <dbReference type="SAM" id="MobiDB-lite"/>
    </source>
</evidence>
<evidence type="ECO:0000256" key="3">
    <source>
        <dbReference type="PIRNR" id="PIRNR002070"/>
    </source>
</evidence>
<feature type="region of interest" description="Disordered" evidence="4">
    <location>
        <begin position="115"/>
        <end position="153"/>
    </location>
</feature>
<keyword evidence="1 2" id="KW-0238">DNA-binding</keyword>
<dbReference type="PIRSF" id="PIRSF002070">
    <property type="entry name" value="SSB"/>
    <property type="match status" value="1"/>
</dbReference>
<dbReference type="Proteomes" id="UP000781173">
    <property type="component" value="Unassembled WGS sequence"/>
</dbReference>
<evidence type="ECO:0000256" key="1">
    <source>
        <dbReference type="ARBA" id="ARBA00023125"/>
    </source>
</evidence>
<name>A0A952AIP7_9BACT</name>
<comment type="caution">
    <text evidence="5">The sequence shown here is derived from an EMBL/GenBank/DDBJ whole genome shotgun (WGS) entry which is preliminary data.</text>
</comment>
<evidence type="ECO:0000256" key="2">
    <source>
        <dbReference type="HAMAP-Rule" id="MF_00984"/>
    </source>
</evidence>
<comment type="subunit">
    <text evidence="2">Homotetramer.</text>
</comment>
<dbReference type="AlphaFoldDB" id="A0A952AIP7"/>
<protein>
    <recommendedName>
        <fullName evidence="2 3">Single-stranded DNA-binding protein</fullName>
        <shortName evidence="2">SSB</shortName>
    </recommendedName>
</protein>
<proteinExistence type="inferred from homology"/>
<dbReference type="InterPro" id="IPR011344">
    <property type="entry name" value="ssDNA-bd"/>
</dbReference>
<dbReference type="PANTHER" id="PTHR10302">
    <property type="entry name" value="SINGLE-STRANDED DNA-BINDING PROTEIN"/>
    <property type="match status" value="1"/>
</dbReference>
<evidence type="ECO:0000313" key="5">
    <source>
        <dbReference type="EMBL" id="MBW7954159.1"/>
    </source>
</evidence>